<gene>
    <name evidence="1" type="ORF">A2U01_0031458</name>
</gene>
<evidence type="ECO:0000313" key="1">
    <source>
        <dbReference type="EMBL" id="MCI10365.1"/>
    </source>
</evidence>
<dbReference type="AlphaFoldDB" id="A0A392PHJ6"/>
<name>A0A392PHJ6_9FABA</name>
<keyword evidence="2" id="KW-1185">Reference proteome</keyword>
<feature type="non-terminal residue" evidence="1">
    <location>
        <position position="47"/>
    </location>
</feature>
<organism evidence="1 2">
    <name type="scientific">Trifolium medium</name>
    <dbReference type="NCBI Taxonomy" id="97028"/>
    <lineage>
        <taxon>Eukaryota</taxon>
        <taxon>Viridiplantae</taxon>
        <taxon>Streptophyta</taxon>
        <taxon>Embryophyta</taxon>
        <taxon>Tracheophyta</taxon>
        <taxon>Spermatophyta</taxon>
        <taxon>Magnoliopsida</taxon>
        <taxon>eudicotyledons</taxon>
        <taxon>Gunneridae</taxon>
        <taxon>Pentapetalae</taxon>
        <taxon>rosids</taxon>
        <taxon>fabids</taxon>
        <taxon>Fabales</taxon>
        <taxon>Fabaceae</taxon>
        <taxon>Papilionoideae</taxon>
        <taxon>50 kb inversion clade</taxon>
        <taxon>NPAAA clade</taxon>
        <taxon>Hologalegina</taxon>
        <taxon>IRL clade</taxon>
        <taxon>Trifolieae</taxon>
        <taxon>Trifolium</taxon>
    </lineage>
</organism>
<dbReference type="Proteomes" id="UP000265520">
    <property type="component" value="Unassembled WGS sequence"/>
</dbReference>
<evidence type="ECO:0000313" key="2">
    <source>
        <dbReference type="Proteomes" id="UP000265520"/>
    </source>
</evidence>
<protein>
    <submittedName>
        <fullName evidence="1">Uncharacterized protein</fullName>
    </submittedName>
</protein>
<sequence length="47" mass="5350">MEELCSPLWKSIQQGRVRFELIKVGFIHLVGLFGSKQTCHDGIVHVL</sequence>
<accession>A0A392PHJ6</accession>
<reference evidence="1 2" key="1">
    <citation type="journal article" date="2018" name="Front. Plant Sci.">
        <title>Red Clover (Trifolium pratense) and Zigzag Clover (T. medium) - A Picture of Genomic Similarities and Differences.</title>
        <authorList>
            <person name="Dluhosova J."/>
            <person name="Istvanek J."/>
            <person name="Nedelnik J."/>
            <person name="Repkova J."/>
        </authorList>
    </citation>
    <scope>NUCLEOTIDE SEQUENCE [LARGE SCALE GENOMIC DNA]</scope>
    <source>
        <strain evidence="2">cv. 10/8</strain>
        <tissue evidence="1">Leaf</tissue>
    </source>
</reference>
<dbReference type="EMBL" id="LXQA010075948">
    <property type="protein sequence ID" value="MCI10365.1"/>
    <property type="molecule type" value="Genomic_DNA"/>
</dbReference>
<comment type="caution">
    <text evidence="1">The sequence shown here is derived from an EMBL/GenBank/DDBJ whole genome shotgun (WGS) entry which is preliminary data.</text>
</comment>
<proteinExistence type="predicted"/>